<dbReference type="InterPro" id="IPR012341">
    <property type="entry name" value="6hp_glycosidase-like_sf"/>
</dbReference>
<organism evidence="9">
    <name type="scientific">Herbiconiux sp. A18JL235</name>
    <dbReference type="NCBI Taxonomy" id="3152363"/>
    <lineage>
        <taxon>Bacteria</taxon>
        <taxon>Bacillati</taxon>
        <taxon>Actinomycetota</taxon>
        <taxon>Actinomycetes</taxon>
        <taxon>Micrococcales</taxon>
        <taxon>Microbacteriaceae</taxon>
        <taxon>Herbiconiux</taxon>
    </lineage>
</organism>
<dbReference type="Pfam" id="PF08531">
    <property type="entry name" value="Bac_rhamnosid_N"/>
    <property type="match status" value="1"/>
</dbReference>
<dbReference type="GO" id="GO:0005975">
    <property type="term" value="P:carbohydrate metabolic process"/>
    <property type="evidence" value="ECO:0007669"/>
    <property type="project" value="InterPro"/>
</dbReference>
<dbReference type="Pfam" id="PF17389">
    <property type="entry name" value="Bac_rhamnosid6H"/>
    <property type="match status" value="1"/>
</dbReference>
<feature type="domain" description="Alpha-L-rhamnosidase concanavalin-like" evidence="5">
    <location>
        <begin position="212"/>
        <end position="296"/>
    </location>
</feature>
<dbReference type="SUPFAM" id="SSF48208">
    <property type="entry name" value="Six-hairpin glycosidases"/>
    <property type="match status" value="1"/>
</dbReference>
<evidence type="ECO:0000259" key="5">
    <source>
        <dbReference type="Pfam" id="PF05592"/>
    </source>
</evidence>
<sequence length="785" mass="84854">MSWTARFISSRDEGTAAPLFRREVVLPTGHGEVVSAVLRLAAHGVCEASIDGRPVSDELLAPGWTSYEWRTRYSEHDVTERVRGERFAIGIRVGNGWYRGRLGWEGARALYGSRLAVIAELRIRFADGHHHLVATDSEWRTSTGETIADDLYDGQRIDARRARPGWDRPGFDDSEWAHVEELPSDTSELVASTVPPVRRLREIAPASIAPSPSGRMIADFGEDIVGWVRVTVSGAAGSRITVRHAEVLEEGELAIRPLRSARATDEYTLSGGIDVFEPTFTFHGFRYAEIEGWPGWPAGSASDRVAADVATGLTAVVVGSDLPRIGRFSCSDPELTRLHENVVRSAQGNFLSLPTDCPQRDERLGWTGDIAVFAPTAAFLFDAQAFLADWLRDLALEQQANGGVVPYVVPDLFRHTGIPPALEPFDATAVWGDAAAWVPWALWQAYGDPAVLREAYPSMAAHARRVRSLLSADGVWDAGFQFGDWLDPTAPPDDPMAAAADPGVVATASAYRTARILSETAAVLGRSGDVAEFEAQAEALRAAFRRLFVSDRTITSDCATVYSLAIVFGLLDDDQLGWAGDRLAESVAASGHRISTGFAGTPFVLDALTLTGHLDDAYRLLLQRECPSWLYPVTLGATTIWERWDSMLPNGAVNPGEMTSFNHYAFGAVADWMHRSIGGLAPAEPGYRRILVEPRVGGGISWAETSLETPLGRASVRWELEGERAHLAVVVPPGSTALLRVGDLERELAGGSHELTVPVSPSVSAAAAPVPAPNPASLNSPRPVA</sequence>
<dbReference type="Gene3D" id="1.50.10.10">
    <property type="match status" value="1"/>
</dbReference>
<evidence type="ECO:0000256" key="1">
    <source>
        <dbReference type="ARBA" id="ARBA00001445"/>
    </source>
</evidence>
<name>A0AB39BF21_9MICO</name>
<accession>A0AB39BF21</accession>
<dbReference type="Gene3D" id="2.60.120.260">
    <property type="entry name" value="Galactose-binding domain-like"/>
    <property type="match status" value="2"/>
</dbReference>
<dbReference type="InterPro" id="IPR008928">
    <property type="entry name" value="6-hairpin_glycosidase_sf"/>
</dbReference>
<evidence type="ECO:0000259" key="8">
    <source>
        <dbReference type="Pfam" id="PF17390"/>
    </source>
</evidence>
<feature type="domain" description="Alpha-L-rhamnosidase six-hairpin glycosidase" evidence="7">
    <location>
        <begin position="324"/>
        <end position="677"/>
    </location>
</feature>
<dbReference type="InterPro" id="IPR035398">
    <property type="entry name" value="Bac_rhamnosid_C"/>
</dbReference>
<feature type="region of interest" description="Disordered" evidence="4">
    <location>
        <begin position="762"/>
        <end position="785"/>
    </location>
</feature>
<dbReference type="EC" id="3.2.1.40" evidence="2"/>
<dbReference type="PIRSF" id="PIRSF010631">
    <property type="entry name" value="A-rhamnsds"/>
    <property type="match status" value="1"/>
</dbReference>
<dbReference type="RefSeq" id="WP_368497138.1">
    <property type="nucleotide sequence ID" value="NZ_CP162511.1"/>
</dbReference>
<protein>
    <recommendedName>
        <fullName evidence="2">alpha-L-rhamnosidase</fullName>
        <ecNumber evidence="2">3.2.1.40</ecNumber>
    </recommendedName>
</protein>
<dbReference type="AlphaFoldDB" id="A0AB39BF21"/>
<comment type="catalytic activity">
    <reaction evidence="1">
        <text>Hydrolysis of terminal non-reducing alpha-L-rhamnose residues in alpha-L-rhamnosides.</text>
        <dbReference type="EC" id="3.2.1.40"/>
    </reaction>
</comment>
<dbReference type="InterPro" id="IPR013737">
    <property type="entry name" value="Bac_rhamnosid_N"/>
</dbReference>
<dbReference type="GO" id="GO:0030596">
    <property type="term" value="F:alpha-L-rhamnosidase activity"/>
    <property type="evidence" value="ECO:0007669"/>
    <property type="project" value="UniProtKB-EC"/>
</dbReference>
<evidence type="ECO:0000259" key="7">
    <source>
        <dbReference type="Pfam" id="PF17389"/>
    </source>
</evidence>
<evidence type="ECO:0000256" key="4">
    <source>
        <dbReference type="SAM" id="MobiDB-lite"/>
    </source>
</evidence>
<reference evidence="9" key="1">
    <citation type="submission" date="2024-05" db="EMBL/GenBank/DDBJ databases">
        <title>Herbiconiux sp. A18JL235.</title>
        <authorList>
            <person name="Zhang G."/>
        </authorList>
    </citation>
    <scope>NUCLEOTIDE SEQUENCE</scope>
    <source>
        <strain evidence="9">A18JL235</strain>
    </source>
</reference>
<dbReference type="Pfam" id="PF17390">
    <property type="entry name" value="Bac_rhamnosid_C"/>
    <property type="match status" value="1"/>
</dbReference>
<feature type="domain" description="Bacterial alpha-L-rhamnosidase N-terminal" evidence="6">
    <location>
        <begin position="32"/>
        <end position="199"/>
    </location>
</feature>
<keyword evidence="3 9" id="KW-0378">Hydrolase</keyword>
<dbReference type="PANTHER" id="PTHR33307:SF6">
    <property type="entry name" value="ALPHA-RHAMNOSIDASE (EUROFUNG)-RELATED"/>
    <property type="match status" value="1"/>
</dbReference>
<dbReference type="PANTHER" id="PTHR33307">
    <property type="entry name" value="ALPHA-RHAMNOSIDASE (EUROFUNG)"/>
    <property type="match status" value="1"/>
</dbReference>
<feature type="domain" description="Alpha-L-rhamnosidase C-terminal" evidence="8">
    <location>
        <begin position="679"/>
        <end position="754"/>
    </location>
</feature>
<evidence type="ECO:0000256" key="2">
    <source>
        <dbReference type="ARBA" id="ARBA00012652"/>
    </source>
</evidence>
<dbReference type="EMBL" id="CP162511">
    <property type="protein sequence ID" value="XDI04731.1"/>
    <property type="molecule type" value="Genomic_DNA"/>
</dbReference>
<evidence type="ECO:0000256" key="3">
    <source>
        <dbReference type="ARBA" id="ARBA00022801"/>
    </source>
</evidence>
<dbReference type="Pfam" id="PF05592">
    <property type="entry name" value="Bac_rhamnosid"/>
    <property type="match status" value="1"/>
</dbReference>
<dbReference type="Gene3D" id="2.60.420.10">
    <property type="entry name" value="Maltose phosphorylase, domain 3"/>
    <property type="match status" value="1"/>
</dbReference>
<dbReference type="InterPro" id="IPR016007">
    <property type="entry name" value="Alpha_rhamnosid"/>
</dbReference>
<evidence type="ECO:0000259" key="6">
    <source>
        <dbReference type="Pfam" id="PF08531"/>
    </source>
</evidence>
<proteinExistence type="predicted"/>
<dbReference type="InterPro" id="IPR035396">
    <property type="entry name" value="Bac_rhamnosid6H"/>
</dbReference>
<evidence type="ECO:0000313" key="9">
    <source>
        <dbReference type="EMBL" id="XDI04731.1"/>
    </source>
</evidence>
<gene>
    <name evidence="9" type="ORF">ABFY20_15505</name>
</gene>
<dbReference type="InterPro" id="IPR008902">
    <property type="entry name" value="Rhamnosid_concanavalin"/>
</dbReference>